<feature type="binding site" evidence="6">
    <location>
        <position position="261"/>
    </location>
    <ligand>
        <name>Mg(2+)</name>
        <dbReference type="ChEBI" id="CHEBI:18420"/>
    </ligand>
</feature>
<evidence type="ECO:0000256" key="7">
    <source>
        <dbReference type="RuleBase" id="RU003313"/>
    </source>
</evidence>
<dbReference type="PRINTS" id="PR00326">
    <property type="entry name" value="GTP1OBG"/>
</dbReference>
<feature type="binding site" evidence="6">
    <location>
        <begin position="280"/>
        <end position="283"/>
    </location>
    <ligand>
        <name>GTP</name>
        <dbReference type="ChEBI" id="CHEBI:37565"/>
    </ligand>
</feature>
<evidence type="ECO:0000256" key="6">
    <source>
        <dbReference type="HAMAP-Rule" id="MF_00379"/>
    </source>
</evidence>
<feature type="binding site" evidence="6">
    <location>
        <position position="130"/>
    </location>
    <ligand>
        <name>(6S)-5-formyl-5,6,7,8-tetrahydrofolate</name>
        <dbReference type="ChEBI" id="CHEBI:57457"/>
    </ligand>
</feature>
<dbReference type="OrthoDB" id="9805918at2"/>
<comment type="subcellular location">
    <subcellularLocation>
        <location evidence="6">Cytoplasm</location>
    </subcellularLocation>
</comment>
<name>A0A157Z881_9BURK</name>
<evidence type="ECO:0000256" key="2">
    <source>
        <dbReference type="ARBA" id="ARBA00022694"/>
    </source>
</evidence>
<dbReference type="CDD" id="cd14858">
    <property type="entry name" value="TrmE_N"/>
    <property type="match status" value="1"/>
</dbReference>
<dbReference type="GO" id="GO:0046872">
    <property type="term" value="F:metal ion binding"/>
    <property type="evidence" value="ECO:0007669"/>
    <property type="project" value="UniProtKB-KW"/>
</dbReference>
<keyword evidence="6" id="KW-0963">Cytoplasm</keyword>
<organism evidence="9 10">
    <name type="scientific">Caballeronia calidae</name>
    <dbReference type="NCBI Taxonomy" id="1777139"/>
    <lineage>
        <taxon>Bacteria</taxon>
        <taxon>Pseudomonadati</taxon>
        <taxon>Pseudomonadota</taxon>
        <taxon>Betaproteobacteria</taxon>
        <taxon>Burkholderiales</taxon>
        <taxon>Burkholderiaceae</taxon>
        <taxon>Caballeronia</taxon>
    </lineage>
</organism>
<evidence type="ECO:0000256" key="3">
    <source>
        <dbReference type="ARBA" id="ARBA00022741"/>
    </source>
</evidence>
<dbReference type="AlphaFoldDB" id="A0A157Z881"/>
<dbReference type="InterPro" id="IPR006073">
    <property type="entry name" value="GTP-bd"/>
</dbReference>
<evidence type="ECO:0000256" key="1">
    <source>
        <dbReference type="ARBA" id="ARBA00011043"/>
    </source>
</evidence>
<dbReference type="Pfam" id="PF01926">
    <property type="entry name" value="MMR_HSR1"/>
    <property type="match status" value="1"/>
</dbReference>
<comment type="similarity">
    <text evidence="1 6 7">Belongs to the TRAFAC class TrmE-Era-EngA-EngB-Septin-like GTPase superfamily. TrmE GTPase family.</text>
</comment>
<proteinExistence type="inferred from homology"/>
<feature type="domain" description="TrmE-type G" evidence="8">
    <location>
        <begin position="226"/>
        <end position="383"/>
    </location>
</feature>
<dbReference type="CDD" id="cd04164">
    <property type="entry name" value="trmE"/>
    <property type="match status" value="1"/>
</dbReference>
<dbReference type="InterPro" id="IPR027417">
    <property type="entry name" value="P-loop_NTPase"/>
</dbReference>
<dbReference type="RefSeq" id="WP_062601505.1">
    <property type="nucleotide sequence ID" value="NZ_FCOX02000001.1"/>
</dbReference>
<keyword evidence="3 6" id="KW-0547">Nucleotide-binding</keyword>
<dbReference type="HAMAP" id="MF_00379">
    <property type="entry name" value="GTPase_MnmE"/>
    <property type="match status" value="1"/>
</dbReference>
<dbReference type="EC" id="3.6.-.-" evidence="6"/>
<keyword evidence="6" id="KW-0378">Hydrolase</keyword>
<accession>A0A157Z881</accession>
<dbReference type="Pfam" id="PF10396">
    <property type="entry name" value="TrmE_N"/>
    <property type="match status" value="1"/>
</dbReference>
<evidence type="ECO:0000313" key="10">
    <source>
        <dbReference type="Proteomes" id="UP000071859"/>
    </source>
</evidence>
<comment type="caution">
    <text evidence="6">Lacks conserved residue(s) required for the propagation of feature annotation.</text>
</comment>
<feature type="binding site" evidence="6">
    <location>
        <begin position="255"/>
        <end position="261"/>
    </location>
    <ligand>
        <name>GTP</name>
        <dbReference type="ChEBI" id="CHEBI:37565"/>
    </ligand>
</feature>
<keyword evidence="6" id="KW-0460">Magnesium</keyword>
<dbReference type="Gene3D" id="3.40.50.300">
    <property type="entry name" value="P-loop containing nucleotide triphosphate hydrolases"/>
    <property type="match status" value="1"/>
</dbReference>
<dbReference type="NCBIfam" id="NF003661">
    <property type="entry name" value="PRK05291.1-3"/>
    <property type="match status" value="1"/>
</dbReference>
<dbReference type="InterPro" id="IPR031168">
    <property type="entry name" value="G_TrmE"/>
</dbReference>
<feature type="binding site" evidence="6">
    <location>
        <position position="240"/>
    </location>
    <ligand>
        <name>Mg(2+)</name>
        <dbReference type="ChEBI" id="CHEBI:18420"/>
    </ligand>
</feature>
<dbReference type="EMBL" id="FCOX02000001">
    <property type="protein sequence ID" value="SAK41549.1"/>
    <property type="molecule type" value="Genomic_DNA"/>
</dbReference>
<dbReference type="NCBIfam" id="TIGR00450">
    <property type="entry name" value="mnmE_trmE_thdF"/>
    <property type="match status" value="1"/>
</dbReference>
<feature type="binding site" evidence="6">
    <location>
        <position position="25"/>
    </location>
    <ligand>
        <name>(6S)-5-formyl-5,6,7,8-tetrahydrofolate</name>
        <dbReference type="ChEBI" id="CHEBI:57457"/>
    </ligand>
</feature>
<comment type="cofactor">
    <cofactor evidence="6">
        <name>K(+)</name>
        <dbReference type="ChEBI" id="CHEBI:29103"/>
    </cofactor>
    <text evidence="6">Binds 1 potassium ion per subunit.</text>
</comment>
<dbReference type="PANTHER" id="PTHR42714:SF2">
    <property type="entry name" value="TRNA MODIFICATION GTPASE GTPBP3, MITOCHONDRIAL"/>
    <property type="match status" value="1"/>
</dbReference>
<dbReference type="InterPro" id="IPR005225">
    <property type="entry name" value="Small_GTP-bd"/>
</dbReference>
<dbReference type="InterPro" id="IPR004520">
    <property type="entry name" value="GTPase_MnmE"/>
</dbReference>
<evidence type="ECO:0000313" key="9">
    <source>
        <dbReference type="EMBL" id="SAK41549.1"/>
    </source>
</evidence>
<evidence type="ECO:0000256" key="4">
    <source>
        <dbReference type="ARBA" id="ARBA00022958"/>
    </source>
</evidence>
<dbReference type="PANTHER" id="PTHR42714">
    <property type="entry name" value="TRNA MODIFICATION GTPASE GTPBP3"/>
    <property type="match status" value="1"/>
</dbReference>
<dbReference type="InterPro" id="IPR025867">
    <property type="entry name" value="MnmE_helical"/>
</dbReference>
<dbReference type="InterPro" id="IPR027266">
    <property type="entry name" value="TrmE/GcvT-like"/>
</dbReference>
<dbReference type="InterPro" id="IPR018948">
    <property type="entry name" value="GTP-bd_TrmE_N"/>
</dbReference>
<feature type="binding site" evidence="6">
    <location>
        <position position="257"/>
    </location>
    <ligand>
        <name>K(+)</name>
        <dbReference type="ChEBI" id="CHEBI:29103"/>
    </ligand>
</feature>
<dbReference type="NCBIfam" id="TIGR00231">
    <property type="entry name" value="small_GTP"/>
    <property type="match status" value="1"/>
</dbReference>
<dbReference type="PROSITE" id="PS51709">
    <property type="entry name" value="G_TRME"/>
    <property type="match status" value="1"/>
</dbReference>
<comment type="caution">
    <text evidence="9">The sequence shown here is derived from an EMBL/GenBank/DDBJ whole genome shotgun (WGS) entry which is preliminary data.</text>
</comment>
<keyword evidence="4 6" id="KW-0630">Potassium</keyword>
<dbReference type="InterPro" id="IPR027368">
    <property type="entry name" value="MnmE_dom2"/>
</dbReference>
<evidence type="ECO:0000256" key="5">
    <source>
        <dbReference type="ARBA" id="ARBA00023134"/>
    </source>
</evidence>
<feature type="binding site" evidence="6">
    <location>
        <position position="255"/>
    </location>
    <ligand>
        <name>K(+)</name>
        <dbReference type="ChEBI" id="CHEBI:29103"/>
    </ligand>
</feature>
<keyword evidence="5 6" id="KW-0342">GTP-binding</keyword>
<feature type="binding site" evidence="6">
    <location>
        <position position="260"/>
    </location>
    <ligand>
        <name>K(+)</name>
        <dbReference type="ChEBI" id="CHEBI:29103"/>
    </ligand>
</feature>
<dbReference type="Proteomes" id="UP000071859">
    <property type="component" value="Unassembled WGS sequence"/>
</dbReference>
<reference evidence="9" key="1">
    <citation type="submission" date="2016-01" db="EMBL/GenBank/DDBJ databases">
        <authorList>
            <person name="Peeters C."/>
        </authorList>
    </citation>
    <scope>NUCLEOTIDE SEQUENCE</scope>
    <source>
        <strain evidence="9">LMG 29321</strain>
    </source>
</reference>
<gene>
    <name evidence="6" type="primary">mnmE</name>
    <name evidence="6" type="synonym">trmE</name>
    <name evidence="9" type="ORF">AWB78_00224</name>
</gene>
<dbReference type="GO" id="GO:0003924">
    <property type="term" value="F:GTPase activity"/>
    <property type="evidence" value="ECO:0007669"/>
    <property type="project" value="UniProtKB-UniRule"/>
</dbReference>
<dbReference type="GO" id="GO:0002098">
    <property type="term" value="P:tRNA wobble uridine modification"/>
    <property type="evidence" value="ECO:0007669"/>
    <property type="project" value="TreeGrafter"/>
</dbReference>
<sequence>MLSNDTDPIVAIATAPGRGGIGVVRLSFGRSGEAAAQKAMHAMCGHALAPRHASYVPFIDGNGEALDRGIALYFPAPHSYTGEHVLELQGHGGPIVLQLVLQRAIEAGREFGLRLAEPGEFTRRAFLNDKLDLAQAEAVADLIEASTEAAARSAGRSLEGAFSREIHALVEDVINLRMLVEATLDFPEEEIDFLEAADARGKLARIRERLDKVLADARQGALLREGLSVVLAGQPNVGKSSLLNALAGAELAIVTPIAGTTRDKVAQTIQVEGIPLHIIDTAGLRETQDEVERIGIERTWGEIERADVVLHLLDAREGVTSEDQAIAARFPTGVPVVRVMNKTDLAGSAAGARDGDHAREVNLSAKTGDGISLLRDELLKIAGWQAGAESVYLARERHLIALREARDHLALAAGHADQHSQVLDLFAEELRLAQDNLNAITGEFTSDDLLGVIFSRFCIGK</sequence>
<keyword evidence="2 6" id="KW-0819">tRNA processing</keyword>
<feature type="binding site" evidence="6">
    <location>
        <position position="236"/>
    </location>
    <ligand>
        <name>K(+)</name>
        <dbReference type="ChEBI" id="CHEBI:29103"/>
    </ligand>
</feature>
<dbReference type="Gene3D" id="3.30.1360.120">
    <property type="entry name" value="Probable tRNA modification gtpase trme, domain 1"/>
    <property type="match status" value="1"/>
</dbReference>
<keyword evidence="10" id="KW-1185">Reference proteome</keyword>
<dbReference type="SUPFAM" id="SSF52540">
    <property type="entry name" value="P-loop containing nucleoside triphosphate hydrolases"/>
    <property type="match status" value="1"/>
</dbReference>
<protein>
    <recommendedName>
        <fullName evidence="6">tRNA modification GTPase MnmE</fullName>
        <ecNumber evidence="6">3.6.-.-</ecNumber>
    </recommendedName>
</protein>
<dbReference type="Gene3D" id="1.20.120.430">
    <property type="entry name" value="tRNA modification GTPase MnmE domain 2"/>
    <property type="match status" value="1"/>
</dbReference>
<comment type="function">
    <text evidence="6">Exhibits a very high intrinsic GTPase hydrolysis rate. Involved in the addition of a carboxymethylaminomethyl (cmnm) group at the wobble position (U34) of certain tRNAs, forming tRNA-cmnm(5)s(2)U34.</text>
</comment>
<dbReference type="GO" id="GO:0030488">
    <property type="term" value="P:tRNA methylation"/>
    <property type="evidence" value="ECO:0007669"/>
    <property type="project" value="TreeGrafter"/>
</dbReference>
<dbReference type="GO" id="GO:0005525">
    <property type="term" value="F:GTP binding"/>
    <property type="evidence" value="ECO:0007669"/>
    <property type="project" value="UniProtKB-UniRule"/>
</dbReference>
<feature type="binding site" evidence="6">
    <location>
        <begin position="236"/>
        <end position="241"/>
    </location>
    <ligand>
        <name>GTP</name>
        <dbReference type="ChEBI" id="CHEBI:37565"/>
    </ligand>
</feature>
<dbReference type="GO" id="GO:0005829">
    <property type="term" value="C:cytosol"/>
    <property type="evidence" value="ECO:0007669"/>
    <property type="project" value="TreeGrafter"/>
</dbReference>
<feature type="binding site" evidence="6">
    <location>
        <position position="461"/>
    </location>
    <ligand>
        <name>(6S)-5-formyl-5,6,7,8-tetrahydrofolate</name>
        <dbReference type="ChEBI" id="CHEBI:57457"/>
    </ligand>
</feature>
<evidence type="ECO:0000259" key="8">
    <source>
        <dbReference type="PROSITE" id="PS51709"/>
    </source>
</evidence>
<dbReference type="Pfam" id="PF12631">
    <property type="entry name" value="MnmE_helical"/>
    <property type="match status" value="1"/>
</dbReference>
<keyword evidence="6" id="KW-0479">Metal-binding</keyword>
<feature type="binding site" evidence="6">
    <location>
        <position position="87"/>
    </location>
    <ligand>
        <name>(6S)-5-formyl-5,6,7,8-tetrahydrofolate</name>
        <dbReference type="ChEBI" id="CHEBI:57457"/>
    </ligand>
</feature>
<comment type="subunit">
    <text evidence="6">Homodimer. Heterotetramer of two MnmE and two MnmG subunits.</text>
</comment>